<evidence type="ECO:0000313" key="2">
    <source>
        <dbReference type="EMBL" id="PNT69039.1"/>
    </source>
</evidence>
<proteinExistence type="predicted"/>
<dbReference type="EMBL" id="CM000882">
    <property type="protein sequence ID" value="PNT69039.1"/>
    <property type="molecule type" value="Genomic_DNA"/>
</dbReference>
<protein>
    <submittedName>
        <fullName evidence="2 3">Uncharacterized protein</fullName>
    </submittedName>
</protein>
<accession>A0A2K2D435</accession>
<dbReference type="Proteomes" id="UP000008810">
    <property type="component" value="Chromosome 3"/>
</dbReference>
<gene>
    <name evidence="2" type="ORF">BRADI_3g48421v3</name>
</gene>
<feature type="region of interest" description="Disordered" evidence="1">
    <location>
        <begin position="1"/>
        <end position="27"/>
    </location>
</feature>
<name>A0A2K2D435_BRADI</name>
<evidence type="ECO:0000313" key="3">
    <source>
        <dbReference type="EnsemblPlants" id="PNT69039"/>
    </source>
</evidence>
<dbReference type="Gramene" id="PNT69039">
    <property type="protein sequence ID" value="PNT69039"/>
    <property type="gene ID" value="BRADI_3g48421v3"/>
</dbReference>
<keyword evidence="4" id="KW-1185">Reference proteome</keyword>
<reference evidence="2" key="2">
    <citation type="submission" date="2017-06" db="EMBL/GenBank/DDBJ databases">
        <title>WGS assembly of Brachypodium distachyon.</title>
        <authorList>
            <consortium name="The International Brachypodium Initiative"/>
            <person name="Lucas S."/>
            <person name="Harmon-Smith M."/>
            <person name="Lail K."/>
            <person name="Tice H."/>
            <person name="Grimwood J."/>
            <person name="Bruce D."/>
            <person name="Barry K."/>
            <person name="Shu S."/>
            <person name="Lindquist E."/>
            <person name="Wang M."/>
            <person name="Pitluck S."/>
            <person name="Vogel J.P."/>
            <person name="Garvin D.F."/>
            <person name="Mockler T.C."/>
            <person name="Schmutz J."/>
            <person name="Rokhsar D."/>
            <person name="Bevan M.W."/>
        </authorList>
    </citation>
    <scope>NUCLEOTIDE SEQUENCE</scope>
    <source>
        <strain evidence="2">Bd21</strain>
    </source>
</reference>
<sequence>MPSTLPPPWRASSWRKCGSPSATMRGRKVRHFAASPRRRSYSRVSARLLDTEATQACGSSASASSCAVAFNTDPATPLETTFVMSMLVWSCTSVREPRRATTSEDLFLRAAVLRAIAVVAPQPPCQAPCLPRRQPRPSRRWEISIGSGVREDEGVEG</sequence>
<evidence type="ECO:0000313" key="4">
    <source>
        <dbReference type="Proteomes" id="UP000008810"/>
    </source>
</evidence>
<dbReference type="InParanoid" id="A0A2K2D435"/>
<evidence type="ECO:0000256" key="1">
    <source>
        <dbReference type="SAM" id="MobiDB-lite"/>
    </source>
</evidence>
<dbReference type="EnsemblPlants" id="PNT69039">
    <property type="protein sequence ID" value="PNT69039"/>
    <property type="gene ID" value="BRADI_3g48421v3"/>
</dbReference>
<reference evidence="2 3" key="1">
    <citation type="journal article" date="2010" name="Nature">
        <title>Genome sequencing and analysis of the model grass Brachypodium distachyon.</title>
        <authorList>
            <consortium name="International Brachypodium Initiative"/>
        </authorList>
    </citation>
    <scope>NUCLEOTIDE SEQUENCE [LARGE SCALE GENOMIC DNA]</scope>
    <source>
        <strain evidence="2 3">Bd21</strain>
    </source>
</reference>
<dbReference type="AlphaFoldDB" id="A0A2K2D435"/>
<organism evidence="2">
    <name type="scientific">Brachypodium distachyon</name>
    <name type="common">Purple false brome</name>
    <name type="synonym">Trachynia distachya</name>
    <dbReference type="NCBI Taxonomy" id="15368"/>
    <lineage>
        <taxon>Eukaryota</taxon>
        <taxon>Viridiplantae</taxon>
        <taxon>Streptophyta</taxon>
        <taxon>Embryophyta</taxon>
        <taxon>Tracheophyta</taxon>
        <taxon>Spermatophyta</taxon>
        <taxon>Magnoliopsida</taxon>
        <taxon>Liliopsida</taxon>
        <taxon>Poales</taxon>
        <taxon>Poaceae</taxon>
        <taxon>BOP clade</taxon>
        <taxon>Pooideae</taxon>
        <taxon>Stipodae</taxon>
        <taxon>Brachypodieae</taxon>
        <taxon>Brachypodium</taxon>
    </lineage>
</organism>
<reference evidence="3" key="3">
    <citation type="submission" date="2018-08" db="UniProtKB">
        <authorList>
            <consortium name="EnsemblPlants"/>
        </authorList>
    </citation>
    <scope>IDENTIFICATION</scope>
    <source>
        <strain evidence="3">cv. Bd21</strain>
    </source>
</reference>